<evidence type="ECO:0000256" key="1">
    <source>
        <dbReference type="SAM" id="Phobius"/>
    </source>
</evidence>
<organism evidence="2 3">
    <name type="scientific">Taibaiella lutea</name>
    <dbReference type="NCBI Taxonomy" id="2608001"/>
    <lineage>
        <taxon>Bacteria</taxon>
        <taxon>Pseudomonadati</taxon>
        <taxon>Bacteroidota</taxon>
        <taxon>Chitinophagia</taxon>
        <taxon>Chitinophagales</taxon>
        <taxon>Chitinophagaceae</taxon>
        <taxon>Taibaiella</taxon>
    </lineage>
</organism>
<reference evidence="2 3" key="1">
    <citation type="submission" date="2019-09" db="EMBL/GenBank/DDBJ databases">
        <title>Genome sequence and assembly of Taibaiella sp.</title>
        <authorList>
            <person name="Chhetri G."/>
        </authorList>
    </citation>
    <scope>NUCLEOTIDE SEQUENCE [LARGE SCALE GENOMIC DNA]</scope>
    <source>
        <strain evidence="2 3">KVB11</strain>
    </source>
</reference>
<dbReference type="EMBL" id="VWSH01000001">
    <property type="protein sequence ID" value="KAA5536652.1"/>
    <property type="molecule type" value="Genomic_DNA"/>
</dbReference>
<name>A0A5M6CRR7_9BACT</name>
<keyword evidence="1" id="KW-1133">Transmembrane helix</keyword>
<dbReference type="InterPro" id="IPR009781">
    <property type="entry name" value="DUF1345"/>
</dbReference>
<dbReference type="Proteomes" id="UP000323632">
    <property type="component" value="Unassembled WGS sequence"/>
</dbReference>
<feature type="transmembrane region" description="Helical" evidence="1">
    <location>
        <begin position="6"/>
        <end position="26"/>
    </location>
</feature>
<dbReference type="Pfam" id="PF07077">
    <property type="entry name" value="DUF1345"/>
    <property type="match status" value="1"/>
</dbReference>
<dbReference type="AlphaFoldDB" id="A0A5M6CRR7"/>
<feature type="transmembrane region" description="Helical" evidence="1">
    <location>
        <begin position="110"/>
        <end position="130"/>
    </location>
</feature>
<keyword evidence="1" id="KW-0812">Transmembrane</keyword>
<gene>
    <name evidence="2" type="ORF">F0919_02990</name>
</gene>
<sequence>MKFVNKLNAIQKLILSLFLGVLMFFITKNELPDITVRCINSWDIFCFLFLTLNWITFWTVKHRQIRAEASIQNVNKIAVFVIALVTTILAMGLVLKMLLDKSVSYRGMSYTLFSAIAGLLLSWILVHTVFTLRYAHLFYANHEDDKSKHAGGLDFPNELHPDFVDFAYYSFVIGMTFQVSDVTVTSKNLRRLTLFHSLLAFAFNTIVVALTVNVLAGLSK</sequence>
<feature type="transmembrane region" description="Helical" evidence="1">
    <location>
        <begin position="77"/>
        <end position="98"/>
    </location>
</feature>
<proteinExistence type="predicted"/>
<keyword evidence="1" id="KW-0472">Membrane</keyword>
<feature type="transmembrane region" description="Helical" evidence="1">
    <location>
        <begin position="198"/>
        <end position="218"/>
    </location>
</feature>
<keyword evidence="3" id="KW-1185">Reference proteome</keyword>
<feature type="transmembrane region" description="Helical" evidence="1">
    <location>
        <begin position="38"/>
        <end position="57"/>
    </location>
</feature>
<protein>
    <submittedName>
        <fullName evidence="2">DUF1345 domain-containing protein</fullName>
    </submittedName>
</protein>
<accession>A0A5M6CRR7</accession>
<evidence type="ECO:0000313" key="2">
    <source>
        <dbReference type="EMBL" id="KAA5536652.1"/>
    </source>
</evidence>
<dbReference type="RefSeq" id="WP_150031229.1">
    <property type="nucleotide sequence ID" value="NZ_VWSH01000001.1"/>
</dbReference>
<evidence type="ECO:0000313" key="3">
    <source>
        <dbReference type="Proteomes" id="UP000323632"/>
    </source>
</evidence>
<comment type="caution">
    <text evidence="2">The sequence shown here is derived from an EMBL/GenBank/DDBJ whole genome shotgun (WGS) entry which is preliminary data.</text>
</comment>